<feature type="compositionally biased region" description="Pro residues" evidence="1">
    <location>
        <begin position="54"/>
        <end position="63"/>
    </location>
</feature>
<evidence type="ECO:0000256" key="1">
    <source>
        <dbReference type="SAM" id="MobiDB-lite"/>
    </source>
</evidence>
<dbReference type="Proteomes" id="UP000271889">
    <property type="component" value="Unassembled WGS sequence"/>
</dbReference>
<dbReference type="EMBL" id="UYRV01012966">
    <property type="protein sequence ID" value="VDK59295.1"/>
    <property type="molecule type" value="Genomic_DNA"/>
</dbReference>
<evidence type="ECO:0000313" key="3">
    <source>
        <dbReference type="Proteomes" id="UP000271889"/>
    </source>
</evidence>
<evidence type="ECO:0000313" key="2">
    <source>
        <dbReference type="EMBL" id="VDK59295.1"/>
    </source>
</evidence>
<reference evidence="2 3" key="1">
    <citation type="submission" date="2018-11" db="EMBL/GenBank/DDBJ databases">
        <authorList>
            <consortium name="Pathogen Informatics"/>
        </authorList>
    </citation>
    <scope>NUCLEOTIDE SEQUENCE [LARGE SCALE GENOMIC DNA]</scope>
</reference>
<keyword evidence="3" id="KW-1185">Reference proteome</keyword>
<accession>A0A3P6RYH7</accession>
<sequence length="269" mass="28113">MPVARVAANIIASPLRKLSEPVLHQQQSRPEDLDALACELSRMGGSTGNSGGVSPPPPAPPPRDASIASVNDGDDDSLGGGTLRGPNKPLPPTPTGGSPPSDISNQDTLPPQKRNKDVVLRPSMVKAASMPDQSSSTPPTEFGLGESSSESEDDVHELHASVRRSSATNPLLPTVSSSRCNAPLALPDLLPKTRDASKFDEQRICDAPVEESERVANACTNGSKIALHQQPLTSRDREKSFVGFFGTGAVLGAGTVNRPGRAQDASHVQ</sequence>
<dbReference type="AlphaFoldDB" id="A0A3P6RYH7"/>
<feature type="region of interest" description="Disordered" evidence="1">
    <location>
        <begin position="20"/>
        <end position="185"/>
    </location>
</feature>
<organism evidence="2 3">
    <name type="scientific">Cylicostephanus goldi</name>
    <name type="common">Nematode worm</name>
    <dbReference type="NCBI Taxonomy" id="71465"/>
    <lineage>
        <taxon>Eukaryota</taxon>
        <taxon>Metazoa</taxon>
        <taxon>Ecdysozoa</taxon>
        <taxon>Nematoda</taxon>
        <taxon>Chromadorea</taxon>
        <taxon>Rhabditida</taxon>
        <taxon>Rhabditina</taxon>
        <taxon>Rhabditomorpha</taxon>
        <taxon>Strongyloidea</taxon>
        <taxon>Strongylidae</taxon>
        <taxon>Cylicostephanus</taxon>
    </lineage>
</organism>
<dbReference type="OrthoDB" id="8957712at2759"/>
<proteinExistence type="predicted"/>
<gene>
    <name evidence="2" type="ORF">CGOC_LOCUS4609</name>
</gene>
<protein>
    <submittedName>
        <fullName evidence="2">Uncharacterized protein</fullName>
    </submittedName>
</protein>
<feature type="compositionally biased region" description="Polar residues" evidence="1">
    <location>
        <begin position="163"/>
        <end position="180"/>
    </location>
</feature>
<feature type="non-terminal residue" evidence="2">
    <location>
        <position position="269"/>
    </location>
</feature>
<name>A0A3P6RYH7_CYLGO</name>